<dbReference type="OrthoDB" id="899at2759"/>
<evidence type="ECO:0000313" key="2">
    <source>
        <dbReference type="Proteomes" id="UP000007264"/>
    </source>
</evidence>
<evidence type="ECO:0000313" key="1">
    <source>
        <dbReference type="EMBL" id="EIE23056.1"/>
    </source>
</evidence>
<dbReference type="EMBL" id="AGSI01000008">
    <property type="protein sequence ID" value="EIE23056.1"/>
    <property type="molecule type" value="Genomic_DNA"/>
</dbReference>
<comment type="caution">
    <text evidence="1">The sequence shown here is derived from an EMBL/GenBank/DDBJ whole genome shotgun (WGS) entry which is preliminary data.</text>
</comment>
<dbReference type="InterPro" id="IPR035898">
    <property type="entry name" value="TAZ_dom_sf"/>
</dbReference>
<dbReference type="SUPFAM" id="SSF57933">
    <property type="entry name" value="TAZ domain"/>
    <property type="match status" value="1"/>
</dbReference>
<proteinExistence type="predicted"/>
<accession>I0YXD7</accession>
<organism evidence="1 2">
    <name type="scientific">Coccomyxa subellipsoidea (strain C-169)</name>
    <name type="common">Green microalga</name>
    <dbReference type="NCBI Taxonomy" id="574566"/>
    <lineage>
        <taxon>Eukaryota</taxon>
        <taxon>Viridiplantae</taxon>
        <taxon>Chlorophyta</taxon>
        <taxon>core chlorophytes</taxon>
        <taxon>Trebouxiophyceae</taxon>
        <taxon>Trebouxiophyceae incertae sedis</taxon>
        <taxon>Coccomyxaceae</taxon>
        <taxon>Coccomyxa</taxon>
        <taxon>Coccomyxa subellipsoidea</taxon>
    </lineage>
</organism>
<dbReference type="RefSeq" id="XP_005647600.1">
    <property type="nucleotide sequence ID" value="XM_005647543.1"/>
</dbReference>
<keyword evidence="2" id="KW-1185">Reference proteome</keyword>
<dbReference type="GeneID" id="17041044"/>
<gene>
    <name evidence="1" type="ORF">COCSUDRAFT_63438</name>
</gene>
<protein>
    <recommendedName>
        <fullName evidence="3">TAZ-type domain-containing protein</fullName>
    </recommendedName>
</protein>
<dbReference type="KEGG" id="csl:COCSUDRAFT_63438"/>
<dbReference type="AlphaFoldDB" id="I0YXD7"/>
<name>I0YXD7_COCSC</name>
<reference evidence="1 2" key="1">
    <citation type="journal article" date="2012" name="Genome Biol.">
        <title>The genome of the polar eukaryotic microalga coccomyxa subellipsoidea reveals traits of cold adaptation.</title>
        <authorList>
            <person name="Blanc G."/>
            <person name="Agarkova I."/>
            <person name="Grimwood J."/>
            <person name="Kuo A."/>
            <person name="Brueggeman A."/>
            <person name="Dunigan D."/>
            <person name="Gurnon J."/>
            <person name="Ladunga I."/>
            <person name="Lindquist E."/>
            <person name="Lucas S."/>
            <person name="Pangilinan J."/>
            <person name="Proschold T."/>
            <person name="Salamov A."/>
            <person name="Schmutz J."/>
            <person name="Weeks D."/>
            <person name="Yamada T."/>
            <person name="Claverie J.M."/>
            <person name="Grigoriev I."/>
            <person name="Van Etten J."/>
            <person name="Lomsadze A."/>
            <person name="Borodovsky M."/>
        </authorList>
    </citation>
    <scope>NUCLEOTIDE SEQUENCE [LARGE SCALE GENOMIC DNA]</scope>
    <source>
        <strain evidence="1 2">C-169</strain>
    </source>
</reference>
<sequence>MTEEQRRERDANLARVMTLLVHSSGCRNVPLLQLRQDERRVWMLLQVHAKQCKNSGCPVPRCCDL</sequence>
<dbReference type="Proteomes" id="UP000007264">
    <property type="component" value="Unassembled WGS sequence"/>
</dbReference>
<evidence type="ECO:0008006" key="3">
    <source>
        <dbReference type="Google" id="ProtNLM"/>
    </source>
</evidence>
<dbReference type="Gene3D" id="1.20.1020.10">
    <property type="entry name" value="TAZ domain"/>
    <property type="match status" value="1"/>
</dbReference>